<gene>
    <name evidence="2" type="ORF">IW245_005241</name>
</gene>
<feature type="signal peptide" evidence="1">
    <location>
        <begin position="1"/>
        <end position="18"/>
    </location>
</feature>
<sequence>MRVTRVVVAALCCLTAVALTGCDDQKTPRVAQPAVTLTPRAAPSPAATLASPPPAGSVVMESGPFNDRVKITGLVLNGGVKPTVHGHLAVTSDISYLLALDVRAAFYDASGALVCVGHFEYHEEEDQPGGLAAEHDGIDFTVTPPVGAASAATSAVLAIPVLVNE</sequence>
<dbReference type="RefSeq" id="WP_197005742.1">
    <property type="nucleotide sequence ID" value="NZ_BONS01000011.1"/>
</dbReference>
<evidence type="ECO:0000313" key="3">
    <source>
        <dbReference type="Proteomes" id="UP000622552"/>
    </source>
</evidence>
<dbReference type="AlphaFoldDB" id="A0A8J7KRZ4"/>
<name>A0A8J7KRZ4_9ACTN</name>
<evidence type="ECO:0000256" key="1">
    <source>
        <dbReference type="SAM" id="SignalP"/>
    </source>
</evidence>
<comment type="caution">
    <text evidence="2">The sequence shown here is derived from an EMBL/GenBank/DDBJ whole genome shotgun (WGS) entry which is preliminary data.</text>
</comment>
<evidence type="ECO:0008006" key="4">
    <source>
        <dbReference type="Google" id="ProtNLM"/>
    </source>
</evidence>
<accession>A0A8J7KRZ4</accession>
<reference evidence="2" key="1">
    <citation type="submission" date="2020-11" db="EMBL/GenBank/DDBJ databases">
        <title>Sequencing the genomes of 1000 actinobacteria strains.</title>
        <authorList>
            <person name="Klenk H.-P."/>
        </authorList>
    </citation>
    <scope>NUCLEOTIDE SEQUENCE</scope>
    <source>
        <strain evidence="2">DSM 45356</strain>
    </source>
</reference>
<protein>
    <recommendedName>
        <fullName evidence="4">Lipoprotein</fullName>
    </recommendedName>
</protein>
<dbReference type="Proteomes" id="UP000622552">
    <property type="component" value="Unassembled WGS sequence"/>
</dbReference>
<keyword evidence="1" id="KW-0732">Signal</keyword>
<organism evidence="2 3">
    <name type="scientific">Longispora fulva</name>
    <dbReference type="NCBI Taxonomy" id="619741"/>
    <lineage>
        <taxon>Bacteria</taxon>
        <taxon>Bacillati</taxon>
        <taxon>Actinomycetota</taxon>
        <taxon>Actinomycetes</taxon>
        <taxon>Micromonosporales</taxon>
        <taxon>Micromonosporaceae</taxon>
        <taxon>Longispora</taxon>
    </lineage>
</organism>
<dbReference type="EMBL" id="JADOUF010000001">
    <property type="protein sequence ID" value="MBG6139047.1"/>
    <property type="molecule type" value="Genomic_DNA"/>
</dbReference>
<dbReference type="PROSITE" id="PS51257">
    <property type="entry name" value="PROKAR_LIPOPROTEIN"/>
    <property type="match status" value="1"/>
</dbReference>
<feature type="chain" id="PRO_5035264834" description="Lipoprotein" evidence="1">
    <location>
        <begin position="19"/>
        <end position="165"/>
    </location>
</feature>
<proteinExistence type="predicted"/>
<evidence type="ECO:0000313" key="2">
    <source>
        <dbReference type="EMBL" id="MBG6139047.1"/>
    </source>
</evidence>
<keyword evidence="3" id="KW-1185">Reference proteome</keyword>